<name>A0ACB8UAV9_9APHY</name>
<accession>A0ACB8UAV9</accession>
<dbReference type="EMBL" id="MU274905">
    <property type="protein sequence ID" value="KAI0091395.1"/>
    <property type="molecule type" value="Genomic_DNA"/>
</dbReference>
<reference evidence="1" key="1">
    <citation type="journal article" date="2021" name="Environ. Microbiol.">
        <title>Gene family expansions and transcriptome signatures uncover fungal adaptations to wood decay.</title>
        <authorList>
            <person name="Hage H."/>
            <person name="Miyauchi S."/>
            <person name="Viragh M."/>
            <person name="Drula E."/>
            <person name="Min B."/>
            <person name="Chaduli D."/>
            <person name="Navarro D."/>
            <person name="Favel A."/>
            <person name="Norest M."/>
            <person name="Lesage-Meessen L."/>
            <person name="Balint B."/>
            <person name="Merenyi Z."/>
            <person name="de Eugenio L."/>
            <person name="Morin E."/>
            <person name="Martinez A.T."/>
            <person name="Baldrian P."/>
            <person name="Stursova M."/>
            <person name="Martinez M.J."/>
            <person name="Novotny C."/>
            <person name="Magnuson J.K."/>
            <person name="Spatafora J.W."/>
            <person name="Maurice S."/>
            <person name="Pangilinan J."/>
            <person name="Andreopoulos W."/>
            <person name="LaButti K."/>
            <person name="Hundley H."/>
            <person name="Na H."/>
            <person name="Kuo A."/>
            <person name="Barry K."/>
            <person name="Lipzen A."/>
            <person name="Henrissat B."/>
            <person name="Riley R."/>
            <person name="Ahrendt S."/>
            <person name="Nagy L.G."/>
            <person name="Grigoriev I.V."/>
            <person name="Martin F."/>
            <person name="Rosso M.N."/>
        </authorList>
    </citation>
    <scope>NUCLEOTIDE SEQUENCE</scope>
    <source>
        <strain evidence="1">CBS 384.51</strain>
    </source>
</reference>
<sequence length="119" mass="13381">MSQNQRAVLLFRLVAQVQPMGTSRMTHSRGRAREKKKGCGKEYSRSKSKKNLSGPWRMGDRSVTSDGFRKKCTIHTRGMCIPWRGGRPTPGLKPLPLSSPVNCQLDVQNATLRRSALDR</sequence>
<comment type="caution">
    <text evidence="1">The sequence shown here is derived from an EMBL/GenBank/DDBJ whole genome shotgun (WGS) entry which is preliminary data.</text>
</comment>
<protein>
    <submittedName>
        <fullName evidence="1">Uncharacterized protein</fullName>
    </submittedName>
</protein>
<organism evidence="1 2">
    <name type="scientific">Irpex rosettiformis</name>
    <dbReference type="NCBI Taxonomy" id="378272"/>
    <lineage>
        <taxon>Eukaryota</taxon>
        <taxon>Fungi</taxon>
        <taxon>Dikarya</taxon>
        <taxon>Basidiomycota</taxon>
        <taxon>Agaricomycotina</taxon>
        <taxon>Agaricomycetes</taxon>
        <taxon>Polyporales</taxon>
        <taxon>Irpicaceae</taxon>
        <taxon>Irpex</taxon>
    </lineage>
</organism>
<gene>
    <name evidence="1" type="ORF">BDY19DRAFT_930192</name>
</gene>
<keyword evidence="2" id="KW-1185">Reference proteome</keyword>
<evidence type="ECO:0000313" key="2">
    <source>
        <dbReference type="Proteomes" id="UP001055072"/>
    </source>
</evidence>
<dbReference type="Proteomes" id="UP001055072">
    <property type="component" value="Unassembled WGS sequence"/>
</dbReference>
<evidence type="ECO:0000313" key="1">
    <source>
        <dbReference type="EMBL" id="KAI0091395.1"/>
    </source>
</evidence>
<proteinExistence type="predicted"/>